<dbReference type="InterPro" id="IPR000719">
    <property type="entry name" value="Prot_kinase_dom"/>
</dbReference>
<keyword evidence="9" id="KW-0112">Calmodulin-binding</keyword>
<dbReference type="InterPro" id="IPR013543">
    <property type="entry name" value="Ca/CaM-dep_prot_kinase-assoc"/>
</dbReference>
<dbReference type="GO" id="GO:0016301">
    <property type="term" value="F:kinase activity"/>
    <property type="evidence" value="ECO:0007669"/>
    <property type="project" value="UniProtKB-KW"/>
</dbReference>
<keyword evidence="4" id="KW-0597">Phosphoprotein</keyword>
<evidence type="ECO:0000256" key="12">
    <source>
        <dbReference type="PROSITE-ProRule" id="PRU10141"/>
    </source>
</evidence>
<feature type="region of interest" description="Disordered" evidence="13">
    <location>
        <begin position="324"/>
        <end position="410"/>
    </location>
</feature>
<feature type="domain" description="Protein kinase" evidence="14">
    <location>
        <begin position="14"/>
        <end position="272"/>
    </location>
</feature>
<dbReference type="InterPro" id="IPR032710">
    <property type="entry name" value="NTF2-like_dom_sf"/>
</dbReference>
<dbReference type="RefSeq" id="XP_067156005.1">
    <property type="nucleotide sequence ID" value="XM_067299904.1"/>
</dbReference>
<dbReference type="PROSITE" id="PS50011">
    <property type="entry name" value="PROTEIN_KINASE_DOM"/>
    <property type="match status" value="1"/>
</dbReference>
<evidence type="ECO:0000256" key="4">
    <source>
        <dbReference type="ARBA" id="ARBA00022553"/>
    </source>
</evidence>
<dbReference type="PANTHER" id="PTHR24347">
    <property type="entry name" value="SERINE/THREONINE-PROTEIN KINASE"/>
    <property type="match status" value="1"/>
</dbReference>
<feature type="compositionally biased region" description="Polar residues" evidence="13">
    <location>
        <begin position="330"/>
        <end position="360"/>
    </location>
</feature>
<dbReference type="SUPFAM" id="SSF54427">
    <property type="entry name" value="NTF2-like"/>
    <property type="match status" value="1"/>
</dbReference>
<dbReference type="Gene3D" id="3.10.450.50">
    <property type="match status" value="1"/>
</dbReference>
<dbReference type="PROSITE" id="PS00107">
    <property type="entry name" value="PROTEIN_KINASE_ATP"/>
    <property type="match status" value="1"/>
</dbReference>
<name>A0ABM4ETI0_9AVES</name>
<protein>
    <recommendedName>
        <fullName evidence="2">calcium/calmodulin-dependent protein kinase</fullName>
        <ecNumber evidence="2">2.7.11.17</ecNumber>
    </recommendedName>
</protein>
<evidence type="ECO:0000256" key="7">
    <source>
        <dbReference type="ARBA" id="ARBA00022777"/>
    </source>
</evidence>
<dbReference type="InterPro" id="IPR011009">
    <property type="entry name" value="Kinase-like_dom_sf"/>
</dbReference>
<dbReference type="EC" id="2.7.11.17" evidence="2"/>
<evidence type="ECO:0000256" key="5">
    <source>
        <dbReference type="ARBA" id="ARBA00022679"/>
    </source>
</evidence>
<comment type="similarity">
    <text evidence="1">Belongs to the protein kinase superfamily. CAMK Ser/Thr protein kinase family. CaMK subfamily.</text>
</comment>
<organism evidence="15 17">
    <name type="scientific">Apteryx mantelli</name>
    <name type="common">North Island brown kiwi</name>
    <dbReference type="NCBI Taxonomy" id="2696672"/>
    <lineage>
        <taxon>Eukaryota</taxon>
        <taxon>Metazoa</taxon>
        <taxon>Chordata</taxon>
        <taxon>Craniata</taxon>
        <taxon>Vertebrata</taxon>
        <taxon>Euteleostomi</taxon>
        <taxon>Archelosauria</taxon>
        <taxon>Archosauria</taxon>
        <taxon>Dinosauria</taxon>
        <taxon>Saurischia</taxon>
        <taxon>Theropoda</taxon>
        <taxon>Coelurosauria</taxon>
        <taxon>Aves</taxon>
        <taxon>Palaeognathae</taxon>
        <taxon>Apterygiformes</taxon>
        <taxon>Apterygidae</taxon>
        <taxon>Apteryx</taxon>
    </lineage>
</organism>
<comment type="catalytic activity">
    <reaction evidence="10">
        <text>L-threonyl-[protein] + ATP = O-phospho-L-threonyl-[protein] + ADP + H(+)</text>
        <dbReference type="Rhea" id="RHEA:46608"/>
        <dbReference type="Rhea" id="RHEA-COMP:11060"/>
        <dbReference type="Rhea" id="RHEA-COMP:11605"/>
        <dbReference type="ChEBI" id="CHEBI:15378"/>
        <dbReference type="ChEBI" id="CHEBI:30013"/>
        <dbReference type="ChEBI" id="CHEBI:30616"/>
        <dbReference type="ChEBI" id="CHEBI:61977"/>
        <dbReference type="ChEBI" id="CHEBI:456216"/>
        <dbReference type="EC" id="2.7.11.17"/>
    </reaction>
</comment>
<keyword evidence="3" id="KW-0723">Serine/threonine-protein kinase</keyword>
<dbReference type="PROSITE" id="PS00108">
    <property type="entry name" value="PROTEIN_KINASE_ST"/>
    <property type="match status" value="1"/>
</dbReference>
<sequence length="555" mass="62353">MATTATCTRFTDEYQLYEELGKGAFSVVRRCVKKSSSQEYAAKIINTKKLSARDHQKLEREARICRLLKHPNIVRLHDSISEEGFHYLVFDLVTGGELFEDIVAREYYSEADASHCIHQILESVNHIHQHDIVHRDLKPENLLLASKCKGAAVKLADFGLAIEVQGEQQAWFGFAGTPGYLSPEVLRKDPYGKPVDIWACGVILYILLVGYPPFWDEDQHKLYQQIKAGAYDFPSPEWDTVTPEAKNLINQMLTINPAKRITADQALKHPWVCQRSTVASMMHRQETVECLRKFNARRKLKGAILTTMLVSRNFSAAKSLLNKKSDGVKPQSNNKTSIVSTAKETPPVQTSMEPQTTVVHNATDGIKGSTESCNTTTEDEDLKASPLSTGDGSSVLEGRRQSESKTQTESMQSQLSLCFSAMRKQEIIKITEQLIEAINNGDFEAYTKICDPGLTSFEPEALGNLVEGMDFHKFYFENLLSKNSKPIHTTILNPHVHVIGEDAACIAYIRLTQYIDGQGRPRTTQSEETRVWHRRDGKWLNVHYHCSGAPAAPLQ</sequence>
<feature type="binding site" evidence="12">
    <location>
        <position position="43"/>
    </location>
    <ligand>
        <name>ATP</name>
        <dbReference type="ChEBI" id="CHEBI:30616"/>
    </ligand>
</feature>
<evidence type="ECO:0000256" key="10">
    <source>
        <dbReference type="ARBA" id="ARBA00047307"/>
    </source>
</evidence>
<dbReference type="InterPro" id="IPR008271">
    <property type="entry name" value="Ser/Thr_kinase_AS"/>
</dbReference>
<evidence type="ECO:0000256" key="3">
    <source>
        <dbReference type="ARBA" id="ARBA00022527"/>
    </source>
</evidence>
<evidence type="ECO:0000256" key="2">
    <source>
        <dbReference type="ARBA" id="ARBA00012434"/>
    </source>
</evidence>
<dbReference type="Gene3D" id="3.30.200.20">
    <property type="entry name" value="Phosphorylase Kinase, domain 1"/>
    <property type="match status" value="1"/>
</dbReference>
<evidence type="ECO:0000256" key="9">
    <source>
        <dbReference type="ARBA" id="ARBA00022860"/>
    </source>
</evidence>
<evidence type="ECO:0000256" key="6">
    <source>
        <dbReference type="ARBA" id="ARBA00022741"/>
    </source>
</evidence>
<evidence type="ECO:0000313" key="16">
    <source>
        <dbReference type="RefSeq" id="XP_067156005.1"/>
    </source>
</evidence>
<dbReference type="CDD" id="cd14086">
    <property type="entry name" value="STKc_CaMKII"/>
    <property type="match status" value="1"/>
</dbReference>
<evidence type="ECO:0000313" key="15">
    <source>
        <dbReference type="Proteomes" id="UP001652627"/>
    </source>
</evidence>
<evidence type="ECO:0000256" key="1">
    <source>
        <dbReference type="ARBA" id="ARBA00005354"/>
    </source>
</evidence>
<dbReference type="Pfam" id="PF08332">
    <property type="entry name" value="CaMKII_AD"/>
    <property type="match status" value="1"/>
</dbReference>
<dbReference type="Proteomes" id="UP001652627">
    <property type="component" value="Chromosome 7"/>
</dbReference>
<keyword evidence="7 16" id="KW-0418">Kinase</keyword>
<evidence type="ECO:0000256" key="8">
    <source>
        <dbReference type="ARBA" id="ARBA00022840"/>
    </source>
</evidence>
<evidence type="ECO:0000256" key="11">
    <source>
        <dbReference type="ARBA" id="ARBA00047430"/>
    </source>
</evidence>
<gene>
    <name evidence="16 17" type="primary">CAMK2G</name>
</gene>
<evidence type="ECO:0000256" key="13">
    <source>
        <dbReference type="SAM" id="MobiDB-lite"/>
    </source>
</evidence>
<dbReference type="Gene3D" id="6.10.140.620">
    <property type="match status" value="1"/>
</dbReference>
<dbReference type="InterPro" id="IPR017441">
    <property type="entry name" value="Protein_kinase_ATP_BS"/>
</dbReference>
<proteinExistence type="inferred from homology"/>
<dbReference type="SUPFAM" id="SSF56112">
    <property type="entry name" value="Protein kinase-like (PK-like)"/>
    <property type="match status" value="1"/>
</dbReference>
<comment type="catalytic activity">
    <reaction evidence="11">
        <text>L-seryl-[protein] + ATP = O-phospho-L-seryl-[protein] + ADP + H(+)</text>
        <dbReference type="Rhea" id="RHEA:17989"/>
        <dbReference type="Rhea" id="RHEA-COMP:9863"/>
        <dbReference type="Rhea" id="RHEA-COMP:11604"/>
        <dbReference type="ChEBI" id="CHEBI:15378"/>
        <dbReference type="ChEBI" id="CHEBI:29999"/>
        <dbReference type="ChEBI" id="CHEBI:30616"/>
        <dbReference type="ChEBI" id="CHEBI:83421"/>
        <dbReference type="ChEBI" id="CHEBI:456216"/>
        <dbReference type="EC" id="2.7.11.17"/>
    </reaction>
</comment>
<keyword evidence="8 12" id="KW-0067">ATP-binding</keyword>
<evidence type="ECO:0000313" key="17">
    <source>
        <dbReference type="RefSeq" id="XP_067156006.1"/>
    </source>
</evidence>
<reference evidence="16 17" key="1">
    <citation type="submission" date="2025-05" db="UniProtKB">
        <authorList>
            <consortium name="RefSeq"/>
        </authorList>
    </citation>
    <scope>IDENTIFICATION</scope>
    <source>
        <tissue evidence="16 17">Blood</tissue>
    </source>
</reference>
<keyword evidence="15" id="KW-1185">Reference proteome</keyword>
<dbReference type="GeneID" id="106498878"/>
<evidence type="ECO:0000259" key="14">
    <source>
        <dbReference type="PROSITE" id="PS50011"/>
    </source>
</evidence>
<keyword evidence="5" id="KW-0808">Transferase</keyword>
<dbReference type="RefSeq" id="XP_067156006.1">
    <property type="nucleotide sequence ID" value="XM_067299905.1"/>
</dbReference>
<dbReference type="Pfam" id="PF00069">
    <property type="entry name" value="Pkinase"/>
    <property type="match status" value="1"/>
</dbReference>
<accession>A0ABM4ETI0</accession>
<dbReference type="SMART" id="SM00220">
    <property type="entry name" value="S_TKc"/>
    <property type="match status" value="1"/>
</dbReference>
<dbReference type="Gene3D" id="1.10.510.10">
    <property type="entry name" value="Transferase(Phosphotransferase) domain 1"/>
    <property type="match status" value="1"/>
</dbReference>
<keyword evidence="6 12" id="KW-0547">Nucleotide-binding</keyword>